<organism evidence="1 2">
    <name type="scientific">Erythrobacter aureus</name>
    <dbReference type="NCBI Taxonomy" id="2182384"/>
    <lineage>
        <taxon>Bacteria</taxon>
        <taxon>Pseudomonadati</taxon>
        <taxon>Pseudomonadota</taxon>
        <taxon>Alphaproteobacteria</taxon>
        <taxon>Sphingomonadales</taxon>
        <taxon>Erythrobacteraceae</taxon>
        <taxon>Erythrobacter/Porphyrobacter group</taxon>
        <taxon>Erythrobacter</taxon>
    </lineage>
</organism>
<protein>
    <submittedName>
        <fullName evidence="1">Uncharacterized protein</fullName>
    </submittedName>
</protein>
<name>A0A345YJH0_9SPHN</name>
<sequence length="166" mass="17506">MARAKAKKDTQPVAVAVAPQRHLRSPGPLSPSETEIIVYAGLKDGKVVATPDKVSVNTRAVAHLITDRASIADGIAHKDLHVIEEVPAVSAQTFAIGSNRDLRASASNQAAIGGSIDLVDAVLQTAFKVTLFLEGSDDALPPEFDGWKKTKVDTKTTPPSISLLCM</sequence>
<dbReference type="OrthoDB" id="9881561at2"/>
<accession>A0A345YJH0</accession>
<gene>
    <name evidence="1" type="ORF">DVR09_16600</name>
</gene>
<evidence type="ECO:0000313" key="2">
    <source>
        <dbReference type="Proteomes" id="UP000254508"/>
    </source>
</evidence>
<dbReference type="Proteomes" id="UP000254508">
    <property type="component" value="Plasmid unnamed"/>
</dbReference>
<dbReference type="EMBL" id="CP031358">
    <property type="protein sequence ID" value="AXK44072.1"/>
    <property type="molecule type" value="Genomic_DNA"/>
</dbReference>
<dbReference type="KEGG" id="err:DVR09_16600"/>
<geneLocation type="plasmid" evidence="1 2">
    <name>unnamed</name>
</geneLocation>
<dbReference type="AlphaFoldDB" id="A0A345YJH0"/>
<proteinExistence type="predicted"/>
<evidence type="ECO:0000313" key="1">
    <source>
        <dbReference type="EMBL" id="AXK44072.1"/>
    </source>
</evidence>
<reference evidence="1 2" key="1">
    <citation type="submission" date="2018-07" db="EMBL/GenBank/DDBJ databases">
        <title>Genome sequence of Erythrobacter strain YH-07, an antagonistic bacterium isolated from Yellow Sea.</title>
        <authorList>
            <person name="Tang T."/>
            <person name="Liu Q."/>
            <person name="Sun X."/>
        </authorList>
    </citation>
    <scope>NUCLEOTIDE SEQUENCE [LARGE SCALE GENOMIC DNA]</scope>
    <source>
        <strain evidence="1 2">YH-07</strain>
        <plasmid evidence="1 2">unnamed</plasmid>
    </source>
</reference>
<keyword evidence="2" id="KW-1185">Reference proteome</keyword>
<keyword evidence="1" id="KW-0614">Plasmid</keyword>
<dbReference type="RefSeq" id="WP_115418385.1">
    <property type="nucleotide sequence ID" value="NZ_CP031358.1"/>
</dbReference>